<proteinExistence type="predicted"/>
<dbReference type="SUPFAM" id="SSF53822">
    <property type="entry name" value="Periplasmic binding protein-like I"/>
    <property type="match status" value="1"/>
</dbReference>
<dbReference type="Proteomes" id="UP000542674">
    <property type="component" value="Unassembled WGS sequence"/>
</dbReference>
<sequence>MTFTPRDTPRGLRRRRVRLTALLVAVLLVLGVGGWLGSRWLDARGARCHGLDSTEGEGYALSLAGDQCIGWIVEEDHAFGSTDERVNAVITAVVKENQRVHDQAGRTGGTPYVRIAVLMPMTSREGSAMRDNEVLHALQGAYAAQRQANQGRSVLGDPTPQVQLVLANEGRDQEHWAPVVRQLGALRGGDHPLVAVTGMGISIDATKQAADELGRLQIPAVGAVLTADDMTSPLLFKTTPSNAQYTLALKAFLDGSPKRTEPAKRTGYLLFDRNQDKYVQSLRAAFTTTFGEEYGLKGRSGGFNGSASPNGTPLLLSELVQDVCAAKPDVLFFAGRGRDIDDLMQALALRTGCREPDDPLIVATGATGISIEPQALDEANAILLNAAATDTRAWLAGEPGTPKHFGEFRTWFAGLGFAEDDLRDGYAIMHHDAVAATVWAARRAARSIEAVEGQRLKNEDVGQHLYSSTTDLVPGASGEIYFAENPPNDRWPIGKPIPVLKSGPRSDTLTTGPVYLTQPKA</sequence>
<protein>
    <submittedName>
        <fullName evidence="2">ABC-type branched-subunit amino acid transport system substrate-binding protein</fullName>
    </submittedName>
</protein>
<reference evidence="2 3" key="1">
    <citation type="submission" date="2020-08" db="EMBL/GenBank/DDBJ databases">
        <title>Sequencing the genomes of 1000 actinobacteria strains.</title>
        <authorList>
            <person name="Klenk H.-P."/>
        </authorList>
    </citation>
    <scope>NUCLEOTIDE SEQUENCE [LARGE SCALE GENOMIC DNA]</scope>
    <source>
        <strain evidence="2 3">DSM 45084</strain>
    </source>
</reference>
<dbReference type="EMBL" id="JACHJS010000001">
    <property type="protein sequence ID" value="MBB4965108.1"/>
    <property type="molecule type" value="Genomic_DNA"/>
</dbReference>
<feature type="region of interest" description="Disordered" evidence="1">
    <location>
        <begin position="502"/>
        <end position="521"/>
    </location>
</feature>
<name>A0A7W7T1Z9_9PSEU</name>
<dbReference type="AlphaFoldDB" id="A0A7W7T1Z9"/>
<comment type="caution">
    <text evidence="2">The sequence shown here is derived from an EMBL/GenBank/DDBJ whole genome shotgun (WGS) entry which is preliminary data.</text>
</comment>
<dbReference type="CDD" id="cd06268">
    <property type="entry name" value="PBP1_ABC_transporter_LIVBP-like"/>
    <property type="match status" value="1"/>
</dbReference>
<dbReference type="RefSeq" id="WP_184668507.1">
    <property type="nucleotide sequence ID" value="NZ_BAABAI010000013.1"/>
</dbReference>
<dbReference type="Gene3D" id="3.40.50.2300">
    <property type="match status" value="2"/>
</dbReference>
<organism evidence="2 3">
    <name type="scientific">Saccharothrix violaceirubra</name>
    <dbReference type="NCBI Taxonomy" id="413306"/>
    <lineage>
        <taxon>Bacteria</taxon>
        <taxon>Bacillati</taxon>
        <taxon>Actinomycetota</taxon>
        <taxon>Actinomycetes</taxon>
        <taxon>Pseudonocardiales</taxon>
        <taxon>Pseudonocardiaceae</taxon>
        <taxon>Saccharothrix</taxon>
    </lineage>
</organism>
<evidence type="ECO:0000313" key="2">
    <source>
        <dbReference type="EMBL" id="MBB4965108.1"/>
    </source>
</evidence>
<evidence type="ECO:0000313" key="3">
    <source>
        <dbReference type="Proteomes" id="UP000542674"/>
    </source>
</evidence>
<dbReference type="InterPro" id="IPR028082">
    <property type="entry name" value="Peripla_BP_I"/>
</dbReference>
<gene>
    <name evidence="2" type="ORF">F4559_002467</name>
</gene>
<evidence type="ECO:0000256" key="1">
    <source>
        <dbReference type="SAM" id="MobiDB-lite"/>
    </source>
</evidence>
<keyword evidence="3" id="KW-1185">Reference proteome</keyword>
<accession>A0A7W7T1Z9</accession>